<accession>A0ABT6AY97</accession>
<dbReference type="RefSeq" id="WP_276267758.1">
    <property type="nucleotide sequence ID" value="NZ_JARJLM010000525.1"/>
</dbReference>
<evidence type="ECO:0000313" key="1">
    <source>
        <dbReference type="EMBL" id="MDF3837599.1"/>
    </source>
</evidence>
<dbReference type="Proteomes" id="UP001216674">
    <property type="component" value="Unassembled WGS sequence"/>
</dbReference>
<reference evidence="1 2" key="1">
    <citation type="submission" date="2023-03" db="EMBL/GenBank/DDBJ databases">
        <title>Draft assemblies of triclosan tolerant bacteria isolated from returned activated sludge.</title>
        <authorList>
            <person name="Van Hamelsveld S."/>
        </authorList>
    </citation>
    <scope>NUCLEOTIDE SEQUENCE [LARGE SCALE GENOMIC DNA]</scope>
    <source>
        <strain evidence="1 2">GW210010_S58</strain>
    </source>
</reference>
<organism evidence="1 2">
    <name type="scientific">Cupriavidus basilensis</name>
    <dbReference type="NCBI Taxonomy" id="68895"/>
    <lineage>
        <taxon>Bacteria</taxon>
        <taxon>Pseudomonadati</taxon>
        <taxon>Pseudomonadota</taxon>
        <taxon>Betaproteobacteria</taxon>
        <taxon>Burkholderiales</taxon>
        <taxon>Burkholderiaceae</taxon>
        <taxon>Cupriavidus</taxon>
    </lineage>
</organism>
<sequence>MNRQCTYCEFLAPPPTDWCAPRSRERWSPVWGLFEGPLDPRAQSYAVGVLANLYRYLNDKNYLAGNPL</sequence>
<evidence type="ECO:0000313" key="2">
    <source>
        <dbReference type="Proteomes" id="UP001216674"/>
    </source>
</evidence>
<gene>
    <name evidence="1" type="ORF">P3W85_32340</name>
</gene>
<name>A0ABT6AY97_9BURK</name>
<proteinExistence type="predicted"/>
<protein>
    <submittedName>
        <fullName evidence="1">Uncharacterized protein</fullName>
    </submittedName>
</protein>
<keyword evidence="2" id="KW-1185">Reference proteome</keyword>
<dbReference type="EMBL" id="JARJLM010000525">
    <property type="protein sequence ID" value="MDF3837599.1"/>
    <property type="molecule type" value="Genomic_DNA"/>
</dbReference>
<comment type="caution">
    <text evidence="1">The sequence shown here is derived from an EMBL/GenBank/DDBJ whole genome shotgun (WGS) entry which is preliminary data.</text>
</comment>